<dbReference type="AlphaFoldDB" id="A0A935K661"/>
<gene>
    <name evidence="2" type="ORF">IPJ38_20005</name>
</gene>
<reference evidence="2 3" key="1">
    <citation type="submission" date="2020-10" db="EMBL/GenBank/DDBJ databases">
        <title>Connecting structure to function with the recovery of over 1000 high-quality activated sludge metagenome-assembled genomes encoding full-length rRNA genes using long-read sequencing.</title>
        <authorList>
            <person name="Singleton C.M."/>
            <person name="Petriglieri F."/>
            <person name="Kristensen J.M."/>
            <person name="Kirkegaard R.H."/>
            <person name="Michaelsen T.Y."/>
            <person name="Andersen M.H."/>
            <person name="Karst S.M."/>
            <person name="Dueholm M.S."/>
            <person name="Nielsen P.H."/>
            <person name="Albertsen M."/>
        </authorList>
    </citation>
    <scope>NUCLEOTIDE SEQUENCE [LARGE SCALE GENOMIC DNA]</scope>
    <source>
        <strain evidence="2">EsbW_18-Q3-R4-48_BATAC.463</strain>
    </source>
</reference>
<evidence type="ECO:0000313" key="3">
    <source>
        <dbReference type="Proteomes" id="UP000739411"/>
    </source>
</evidence>
<sequence length="271" mass="30009">MNDLDALAKLVQALSPWRAHLVFVGGWAHRVHRFDPRANKLQYQPVFTRDTDLAFANRAPIEGDIKGALIAHGFKEQLTGKHKPPVTHYTLGEENGGFYAEFLTPLMGSGVKRGGAQDATMAMAGISAQKIRHLDILLVHPWTITLGSLNGLPLPSAMDVQVANPLCFMVQKFLIQKDRQPAKQAQDLLYIYDTIELFGALLQEFNETWKAAIKPALGDKLSKVVVDLSNSTFSSVNDVIRAAARIPQDRKLSPEQLQMVCQLAFEQILSP</sequence>
<proteinExistence type="predicted"/>
<dbReference type="Proteomes" id="UP000739411">
    <property type="component" value="Unassembled WGS sequence"/>
</dbReference>
<accession>A0A935K661</accession>
<name>A0A935K661_9RHOO</name>
<dbReference type="Pfam" id="PF12281">
    <property type="entry name" value="NTP_transf_8"/>
    <property type="match status" value="1"/>
</dbReference>
<feature type="domain" description="Nucleotidyltransferase-like" evidence="1">
    <location>
        <begin position="5"/>
        <end position="212"/>
    </location>
</feature>
<dbReference type="InterPro" id="IPR058575">
    <property type="entry name" value="NTP_transf_8_dom"/>
</dbReference>
<evidence type="ECO:0000259" key="1">
    <source>
        <dbReference type="Pfam" id="PF12281"/>
    </source>
</evidence>
<protein>
    <recommendedName>
        <fullName evidence="1">Nucleotidyltransferase-like domain-containing protein</fullName>
    </recommendedName>
</protein>
<evidence type="ECO:0000313" key="2">
    <source>
        <dbReference type="EMBL" id="MBK7417043.1"/>
    </source>
</evidence>
<organism evidence="2 3">
    <name type="scientific">Candidatus Dechloromonas phosphorivorans</name>
    <dbReference type="NCBI Taxonomy" id="2899244"/>
    <lineage>
        <taxon>Bacteria</taxon>
        <taxon>Pseudomonadati</taxon>
        <taxon>Pseudomonadota</taxon>
        <taxon>Betaproteobacteria</taxon>
        <taxon>Rhodocyclales</taxon>
        <taxon>Azonexaceae</taxon>
        <taxon>Dechloromonas</taxon>
    </lineage>
</organism>
<dbReference type="EMBL" id="JADJMS010000047">
    <property type="protein sequence ID" value="MBK7417043.1"/>
    <property type="molecule type" value="Genomic_DNA"/>
</dbReference>
<comment type="caution">
    <text evidence="2">The sequence shown here is derived from an EMBL/GenBank/DDBJ whole genome shotgun (WGS) entry which is preliminary data.</text>
</comment>